<dbReference type="Proteomes" id="UP000323594">
    <property type="component" value="Chromosome"/>
</dbReference>
<reference evidence="5" key="1">
    <citation type="submission" date="2015-01" db="EMBL/GenBank/DDBJ databases">
        <authorList>
            <person name="Manzoor Shahid"/>
            <person name="Zubair Saima"/>
        </authorList>
    </citation>
    <scope>NUCLEOTIDE SEQUENCE [LARGE SCALE GENOMIC DNA]</scope>
    <source>
        <strain evidence="5">V1</strain>
    </source>
</reference>
<protein>
    <submittedName>
        <fullName evidence="4">Lytic transglycosylase domain-containing protein</fullName>
    </submittedName>
    <submittedName>
        <fullName evidence="3">Transglycosylase SLT domain protein</fullName>
    </submittedName>
</protein>
<keyword evidence="5" id="KW-1185">Reference proteome</keyword>
<dbReference type="RefSeq" id="WP_024753335.1">
    <property type="nucleotide sequence ID" value="NZ_CDNC01000003.1"/>
</dbReference>
<evidence type="ECO:0000313" key="5">
    <source>
        <dbReference type="Proteomes" id="UP000042527"/>
    </source>
</evidence>
<dbReference type="GeneID" id="57752761"/>
<accession>A0A0B7GUY1</accession>
<dbReference type="OrthoDB" id="360732at2"/>
<dbReference type="EMBL" id="CP042817">
    <property type="protein sequence ID" value="QEJ97655.1"/>
    <property type="molecule type" value="Genomic_DNA"/>
</dbReference>
<reference evidence="3" key="2">
    <citation type="submission" date="2015-01" db="EMBL/GenBank/DDBJ databases">
        <authorList>
            <person name="Xiang T."/>
            <person name="Song Y."/>
            <person name="Huang L."/>
            <person name="Wang B."/>
            <person name="Wu P."/>
        </authorList>
    </citation>
    <scope>NUCLEOTIDE SEQUENCE [LARGE SCALE GENOMIC DNA]</scope>
    <source>
        <strain evidence="3">V1</strain>
    </source>
</reference>
<dbReference type="InterPro" id="IPR023346">
    <property type="entry name" value="Lysozyme-like_dom_sf"/>
</dbReference>
<evidence type="ECO:0000256" key="1">
    <source>
        <dbReference type="ARBA" id="ARBA00007734"/>
    </source>
</evidence>
<evidence type="ECO:0000259" key="2">
    <source>
        <dbReference type="Pfam" id="PF01464"/>
    </source>
</evidence>
<dbReference type="InterPro" id="IPR008258">
    <property type="entry name" value="Transglycosylase_SLT_dom_1"/>
</dbReference>
<dbReference type="AlphaFoldDB" id="A0A0B7GUY1"/>
<dbReference type="EMBL" id="CDNC01000003">
    <property type="protein sequence ID" value="CEM60780.1"/>
    <property type="molecule type" value="Genomic_DNA"/>
</dbReference>
<feature type="domain" description="Transglycosylase SLT" evidence="2">
    <location>
        <begin position="99"/>
        <end position="197"/>
    </location>
</feature>
<comment type="similarity">
    <text evidence="1">Belongs to the transglycosylase Slt family.</text>
</comment>
<dbReference type="SUPFAM" id="SSF53955">
    <property type="entry name" value="Lysozyme-like"/>
    <property type="match status" value="1"/>
</dbReference>
<dbReference type="Proteomes" id="UP000042527">
    <property type="component" value="Unassembled WGS sequence"/>
</dbReference>
<gene>
    <name evidence="4" type="ORF">FUT82_06385</name>
    <name evidence="3" type="ORF">TPHV1_110006</name>
</gene>
<proteinExistence type="inferred from homology"/>
<name>A0A0B7GUY1_TREPH</name>
<organism evidence="3 5">
    <name type="scientific">Treponema phagedenis</name>
    <dbReference type="NCBI Taxonomy" id="162"/>
    <lineage>
        <taxon>Bacteria</taxon>
        <taxon>Pseudomonadati</taxon>
        <taxon>Spirochaetota</taxon>
        <taxon>Spirochaetia</taxon>
        <taxon>Spirochaetales</taxon>
        <taxon>Treponemataceae</taxon>
        <taxon>Treponema</taxon>
    </lineage>
</organism>
<evidence type="ECO:0000313" key="6">
    <source>
        <dbReference type="Proteomes" id="UP000323594"/>
    </source>
</evidence>
<dbReference type="Gene3D" id="1.10.530.10">
    <property type="match status" value="1"/>
</dbReference>
<reference evidence="4 6" key="3">
    <citation type="submission" date="2019-08" db="EMBL/GenBank/DDBJ databases">
        <authorList>
            <person name="Kuhnert P."/>
        </authorList>
    </citation>
    <scope>NUCLEOTIDE SEQUENCE [LARGE SCALE GENOMIC DNA]</scope>
    <source>
        <strain evidence="4 6">B36.5</strain>
    </source>
</reference>
<dbReference type="Pfam" id="PF01464">
    <property type="entry name" value="SLT"/>
    <property type="match status" value="1"/>
</dbReference>
<dbReference type="PANTHER" id="PTHR37423">
    <property type="entry name" value="SOLUBLE LYTIC MUREIN TRANSGLYCOSYLASE-RELATED"/>
    <property type="match status" value="1"/>
</dbReference>
<dbReference type="PANTHER" id="PTHR37423:SF2">
    <property type="entry name" value="MEMBRANE-BOUND LYTIC MUREIN TRANSGLYCOSYLASE C"/>
    <property type="match status" value="1"/>
</dbReference>
<evidence type="ECO:0000313" key="3">
    <source>
        <dbReference type="EMBL" id="CEM60780.1"/>
    </source>
</evidence>
<sequence>MTNFKFYPKKIFLSLFIFGFVLLCAKIIFSDFLTVSDTIKNASEEIELAGVAPMPMSTDNLGKTGEDVLLNLYRNSAKREEVIAFFSKVTGSSSVAQIILRNADKNDIPPALAFAVAREESKFKPRAVNINAGGSIDRGLFQLNNLTFPKLGEKDFFDPETNAYYGLTYLRYCLDLSGNKVSALAMYNAGTGKVRNNRTPYITLTYISKVLDYSAGLERDFLSQLR</sequence>
<evidence type="ECO:0000313" key="4">
    <source>
        <dbReference type="EMBL" id="QEJ97655.1"/>
    </source>
</evidence>